<feature type="transmembrane region" description="Helical" evidence="1">
    <location>
        <begin position="108"/>
        <end position="127"/>
    </location>
</feature>
<dbReference type="EMBL" id="MPZM01000043">
    <property type="protein sequence ID" value="PPL14971.1"/>
    <property type="molecule type" value="Genomic_DNA"/>
</dbReference>
<sequence>MNKLKQFWSNLLGSFWFLPSLIVAGSLAVAVALIQVDTAGGQQWMSRWPLLFGSSASGARGVLSTIAGSMMTVLGVTFSMLLVTLALASSQYTSRILRNFMRDRVTQVVLGIFAGVFIYCLIVLRTIRGTDAAGSIPSLAVTFGVVLAISGIGALIFFIHHIAASIQASSIIASVAEKTLVAIDWLFPQKFGETPVDDDEDQSPLPLPERNWQAVPARVNGYIQSVDNAALLRLAREHQTIVRMEHGIGEFVVQNTTLASLALEAPPEPELIAALQAAYSIHRLRTVEEDAAFGIRQIVDMALRALSPGINDTTTAVMCVDYLTAILARLASRNIPSSHRYEEGELRLITIGPTFAGLVGESFDQIRGSAGGNLGVMLRMLGALQTIGSLTTNPSRRRALCEEAQWIAELADRTIESPHDRERFESRLANVREALGGDGKPT</sequence>
<comment type="caution">
    <text evidence="2">The sequence shown here is derived from an EMBL/GenBank/DDBJ whole genome shotgun (WGS) entry which is preliminary data.</text>
</comment>
<dbReference type="AlphaFoldDB" id="A0A2P5TJB2"/>
<dbReference type="OrthoDB" id="2955631at2"/>
<gene>
    <name evidence="2" type="ORF">UN63_14200</name>
</gene>
<keyword evidence="1" id="KW-0812">Transmembrane</keyword>
<protein>
    <recommendedName>
        <fullName evidence="4">DUF2254 domain-containing protein</fullName>
    </recommendedName>
</protein>
<accession>A0A2P5TJB2</accession>
<keyword evidence="1" id="KW-0472">Membrane</keyword>
<feature type="transmembrane region" description="Helical" evidence="1">
    <location>
        <begin position="12"/>
        <end position="36"/>
    </location>
</feature>
<keyword evidence="3" id="KW-1185">Reference proteome</keyword>
<dbReference type="RefSeq" id="WP_104487705.1">
    <property type="nucleotide sequence ID" value="NZ_BMYB01000012.1"/>
</dbReference>
<feature type="transmembrane region" description="Helical" evidence="1">
    <location>
        <begin position="62"/>
        <end position="87"/>
    </location>
</feature>
<dbReference type="Proteomes" id="UP000242231">
    <property type="component" value="Unassembled WGS sequence"/>
</dbReference>
<feature type="transmembrane region" description="Helical" evidence="1">
    <location>
        <begin position="139"/>
        <end position="159"/>
    </location>
</feature>
<evidence type="ECO:0000313" key="2">
    <source>
        <dbReference type="EMBL" id="PPL14971.1"/>
    </source>
</evidence>
<organism evidence="2 3">
    <name type="scientific">Oceanisphaera arctica</name>
    <dbReference type="NCBI Taxonomy" id="641510"/>
    <lineage>
        <taxon>Bacteria</taxon>
        <taxon>Pseudomonadati</taxon>
        <taxon>Pseudomonadota</taxon>
        <taxon>Gammaproteobacteria</taxon>
        <taxon>Aeromonadales</taxon>
        <taxon>Aeromonadaceae</taxon>
        <taxon>Oceanisphaera</taxon>
    </lineage>
</organism>
<dbReference type="InterPro" id="IPR018723">
    <property type="entry name" value="DUF2254_membrane"/>
</dbReference>
<proteinExistence type="predicted"/>
<name>A0A2P5TJB2_9GAMM</name>
<reference evidence="3" key="1">
    <citation type="submission" date="2016-11" db="EMBL/GenBank/DDBJ databases">
        <authorList>
            <person name="Sisinthy S."/>
            <person name="Ara S."/>
            <person name="Gundlapally S.R."/>
        </authorList>
    </citation>
    <scope>NUCLEOTIDE SEQUENCE [LARGE SCALE GENOMIC DNA]</scope>
    <source>
        <strain evidence="3">V1-41</strain>
    </source>
</reference>
<dbReference type="Pfam" id="PF10011">
    <property type="entry name" value="DUF2254"/>
    <property type="match status" value="1"/>
</dbReference>
<keyword evidence="1" id="KW-1133">Transmembrane helix</keyword>
<evidence type="ECO:0000313" key="3">
    <source>
        <dbReference type="Proteomes" id="UP000242231"/>
    </source>
</evidence>
<evidence type="ECO:0008006" key="4">
    <source>
        <dbReference type="Google" id="ProtNLM"/>
    </source>
</evidence>
<evidence type="ECO:0000256" key="1">
    <source>
        <dbReference type="SAM" id="Phobius"/>
    </source>
</evidence>